<dbReference type="InterPro" id="IPR026891">
    <property type="entry name" value="Fn3-like"/>
</dbReference>
<comment type="caution">
    <text evidence="4">The sequence shown here is derived from an EMBL/GenBank/DDBJ whole genome shotgun (WGS) entry which is preliminary data.</text>
</comment>
<dbReference type="EMBL" id="JACOPQ010000014">
    <property type="protein sequence ID" value="MBC5738294.1"/>
    <property type="molecule type" value="Genomic_DNA"/>
</dbReference>
<dbReference type="Pfam" id="PF01915">
    <property type="entry name" value="Glyco_hydro_3_C"/>
    <property type="match status" value="1"/>
</dbReference>
<dbReference type="GO" id="GO:0005975">
    <property type="term" value="P:carbohydrate metabolic process"/>
    <property type="evidence" value="ECO:0007669"/>
    <property type="project" value="InterPro"/>
</dbReference>
<organism evidence="4 5">
    <name type="scientific">Lawsonibacter faecis</name>
    <dbReference type="NCBI Taxonomy" id="2763052"/>
    <lineage>
        <taxon>Bacteria</taxon>
        <taxon>Bacillati</taxon>
        <taxon>Bacillota</taxon>
        <taxon>Clostridia</taxon>
        <taxon>Eubacteriales</taxon>
        <taxon>Oscillospiraceae</taxon>
        <taxon>Lawsonibacter</taxon>
    </lineage>
</organism>
<dbReference type="GO" id="GO:0004553">
    <property type="term" value="F:hydrolase activity, hydrolyzing O-glycosyl compounds"/>
    <property type="evidence" value="ECO:0007669"/>
    <property type="project" value="InterPro"/>
</dbReference>
<dbReference type="Pfam" id="PF00933">
    <property type="entry name" value="Glyco_hydro_3"/>
    <property type="match status" value="1"/>
</dbReference>
<dbReference type="InterPro" id="IPR017853">
    <property type="entry name" value="GH"/>
</dbReference>
<dbReference type="AlphaFoldDB" id="A0A8J6JN13"/>
<dbReference type="InterPro" id="IPR037524">
    <property type="entry name" value="PA14/GLEYA"/>
</dbReference>
<evidence type="ECO:0000313" key="5">
    <source>
        <dbReference type="Proteomes" id="UP000607645"/>
    </source>
</evidence>
<dbReference type="InterPro" id="IPR036881">
    <property type="entry name" value="Glyco_hydro_3_C_sf"/>
</dbReference>
<name>A0A8J6JN13_9FIRM</name>
<dbReference type="Gene3D" id="2.60.40.10">
    <property type="entry name" value="Immunoglobulins"/>
    <property type="match status" value="1"/>
</dbReference>
<dbReference type="InterPro" id="IPR013783">
    <property type="entry name" value="Ig-like_fold"/>
</dbReference>
<dbReference type="PANTHER" id="PTHR42715">
    <property type="entry name" value="BETA-GLUCOSIDASE"/>
    <property type="match status" value="1"/>
</dbReference>
<proteinExistence type="inferred from homology"/>
<feature type="domain" description="PA14" evidence="3">
    <location>
        <begin position="428"/>
        <end position="619"/>
    </location>
</feature>
<dbReference type="InterPro" id="IPR050288">
    <property type="entry name" value="Cellulose_deg_GH3"/>
</dbReference>
<dbReference type="InterPro" id="IPR002772">
    <property type="entry name" value="Glyco_hydro_3_C"/>
</dbReference>
<keyword evidence="2 4" id="KW-0378">Hydrolase</keyword>
<dbReference type="InterPro" id="IPR001764">
    <property type="entry name" value="Glyco_hydro_3_N"/>
</dbReference>
<dbReference type="Gene3D" id="3.20.20.300">
    <property type="entry name" value="Glycoside hydrolase, family 3, N-terminal domain"/>
    <property type="match status" value="2"/>
</dbReference>
<dbReference type="SMART" id="SM01217">
    <property type="entry name" value="Fn3_like"/>
    <property type="match status" value="1"/>
</dbReference>
<dbReference type="PRINTS" id="PR00133">
    <property type="entry name" value="GLHYDRLASE3"/>
</dbReference>
<dbReference type="Gene3D" id="3.40.50.1700">
    <property type="entry name" value="Glycoside hydrolase family 3 C-terminal domain"/>
    <property type="match status" value="2"/>
</dbReference>
<dbReference type="Gene3D" id="2.60.120.380">
    <property type="match status" value="2"/>
</dbReference>
<accession>A0A8J6JN13</accession>
<dbReference type="Proteomes" id="UP000607645">
    <property type="component" value="Unassembled WGS sequence"/>
</dbReference>
<protein>
    <submittedName>
        <fullName evidence="4">Glycoside hydrolase family 3 C-terminal domain-containing protein</fullName>
    </submittedName>
</protein>
<keyword evidence="5" id="KW-1185">Reference proteome</keyword>
<dbReference type="InterPro" id="IPR036962">
    <property type="entry name" value="Glyco_hydro_3_N_sf"/>
</dbReference>
<dbReference type="SUPFAM" id="SSF52279">
    <property type="entry name" value="Beta-D-glucan exohydrolase, C-terminal domain"/>
    <property type="match status" value="2"/>
</dbReference>
<dbReference type="Pfam" id="PF14310">
    <property type="entry name" value="Fn3-like"/>
    <property type="match status" value="1"/>
</dbReference>
<evidence type="ECO:0000256" key="2">
    <source>
        <dbReference type="ARBA" id="ARBA00022801"/>
    </source>
</evidence>
<dbReference type="SUPFAM" id="SSF51445">
    <property type="entry name" value="(Trans)glycosidases"/>
    <property type="match status" value="1"/>
</dbReference>
<evidence type="ECO:0000256" key="1">
    <source>
        <dbReference type="ARBA" id="ARBA00005336"/>
    </source>
</evidence>
<dbReference type="PANTHER" id="PTHR42715:SF10">
    <property type="entry name" value="BETA-GLUCOSIDASE"/>
    <property type="match status" value="1"/>
</dbReference>
<dbReference type="RefSeq" id="WP_155146091.1">
    <property type="nucleotide sequence ID" value="NZ_JACOPQ010000014.1"/>
</dbReference>
<reference evidence="4" key="1">
    <citation type="submission" date="2020-08" db="EMBL/GenBank/DDBJ databases">
        <title>Genome public.</title>
        <authorList>
            <person name="Liu C."/>
            <person name="Sun Q."/>
        </authorList>
    </citation>
    <scope>NUCLEOTIDE SEQUENCE</scope>
    <source>
        <strain evidence="4">NSJ-52</strain>
    </source>
</reference>
<evidence type="ECO:0000313" key="4">
    <source>
        <dbReference type="EMBL" id="MBC5738294.1"/>
    </source>
</evidence>
<gene>
    <name evidence="4" type="ORF">H8S62_14870</name>
</gene>
<evidence type="ECO:0000259" key="3">
    <source>
        <dbReference type="PROSITE" id="PS51820"/>
    </source>
</evidence>
<sequence>MECFTNQRVLDMIKDMSAEEKLLCVHGQLWDPYRANQAGFVRGNERLGIPDFFIADGEQGVNISFETTVFPAKVSLGSTFDRECAFLYGQAMGREAKATGIHLLLTPRVNIARDPVSLKGTSNGGNYQTYGEDPVLNGELGAQEARGIQDKKQALANLKQMFASSTGAAQGAGNCIIDEQTIHELYMRPYELVMRAGVASAMTNYNQVNGTWTYDYGHMMKDLARGEWGFQGFIFDDWYCLYDPNAIRHGATLEMPGEDYYDEGSEHSTFGKRLLAAIEDPEQSVTMEDLDHAVYYYLDTLDRFGMLDEAQRIPGGLDPATKERSIEVCRKLAEKGAVLLKNEDNILPLAFEGKKIALIGPGAANQAMPTFKESPYGFDDRRTGLYPLLRERYGGSISFAVGDDLDGAVVPSECLKPALNSGEHGLERYVGRFTYETLSNGDLEDYPRGGEAVVDAVVNFDEDHPLPALARDQRRGFFKETPKEYYMWHGYLCPKETGMHRLSLQSKFPGREAFERNGVENGDLSISTSGNLYIREAGRGCLERIGLGTRISANGVANPFSEVVPCADGWNNAGGAVYLEAGKEYEIYFNHTCIYLEPLSVRLAWTTPSMYERAMEEAERAAADADAAIVFAWHQSVNDSLALEENQDELIRRVARANPNTVVVLNNGDPVEMPWHSEVKAILEMWFSGQEGSRATLAVLEGKVNPAGRLSVTFPRKLEDLAARDPEHPERYAPSGRISEKDAVHPNTAHFTEGLLNGYRWFDETGKEPLYPFGYGLSYTSFEYGPAQAVWRDGGLEVSCDIRNSGTRDGDEAAQCYLGRPERVPEGIQSVPKMLVDFRRVFIPAGETRRVTFNIEARYFQYYDADSRSYQVFTGGREVLVGASSTDIRSRVAVDVAEENVSENQNRRSEGDE</sequence>
<dbReference type="PROSITE" id="PS51820">
    <property type="entry name" value="PA14"/>
    <property type="match status" value="1"/>
</dbReference>
<comment type="similarity">
    <text evidence="1">Belongs to the glycosyl hydrolase 3 family.</text>
</comment>